<accession>A0A7G9Z9H2</accession>
<dbReference type="InterPro" id="IPR051010">
    <property type="entry name" value="BCAA_transport"/>
</dbReference>
<dbReference type="PANTHER" id="PTHR30483:SF37">
    <property type="entry name" value="ABC TRANSPORTER SUBSTRATE-BINDING PROTEIN"/>
    <property type="match status" value="1"/>
</dbReference>
<evidence type="ECO:0000313" key="3">
    <source>
        <dbReference type="EMBL" id="QNO56906.1"/>
    </source>
</evidence>
<reference evidence="3" key="1">
    <citation type="submission" date="2020-06" db="EMBL/GenBank/DDBJ databases">
        <title>Unique genomic features of the anaerobic methanotrophic archaea.</title>
        <authorList>
            <person name="Chadwick G.L."/>
            <person name="Skennerton C.T."/>
            <person name="Laso-Perez R."/>
            <person name="Leu A.O."/>
            <person name="Speth D.R."/>
            <person name="Yu H."/>
            <person name="Morgan-Lang C."/>
            <person name="Hatzenpichler R."/>
            <person name="Goudeau D."/>
            <person name="Malmstrom R."/>
            <person name="Brazelton W.J."/>
            <person name="Woyke T."/>
            <person name="Hallam S.J."/>
            <person name="Tyson G.W."/>
            <person name="Wegener G."/>
            <person name="Boetius A."/>
            <person name="Orphan V."/>
        </authorList>
    </citation>
    <scope>NUCLEOTIDE SEQUENCE</scope>
</reference>
<feature type="domain" description="Leucine-binding protein" evidence="2">
    <location>
        <begin position="10"/>
        <end position="351"/>
    </location>
</feature>
<dbReference type="PANTHER" id="PTHR30483">
    <property type="entry name" value="LEUCINE-SPECIFIC-BINDING PROTEIN"/>
    <property type="match status" value="1"/>
</dbReference>
<evidence type="ECO:0000259" key="2">
    <source>
        <dbReference type="Pfam" id="PF13458"/>
    </source>
</evidence>
<dbReference type="EMBL" id="MT631672">
    <property type="protein sequence ID" value="QNO56906.1"/>
    <property type="molecule type" value="Genomic_DNA"/>
</dbReference>
<gene>
    <name evidence="3" type="ORF">AAPMNBCG_00006</name>
</gene>
<dbReference type="CDD" id="cd06340">
    <property type="entry name" value="PBP1_ABC_ligand_binding-like"/>
    <property type="match status" value="1"/>
</dbReference>
<keyword evidence="1" id="KW-0732">Signal</keyword>
<evidence type="ECO:0000256" key="1">
    <source>
        <dbReference type="ARBA" id="ARBA00022729"/>
    </source>
</evidence>
<protein>
    <recommendedName>
        <fullName evidence="2">Leucine-binding protein domain-containing protein</fullName>
    </recommendedName>
</protein>
<dbReference type="SUPFAM" id="SSF53822">
    <property type="entry name" value="Periplasmic binding protein-like I"/>
    <property type="match status" value="1"/>
</dbReference>
<dbReference type="Gene3D" id="3.40.50.2300">
    <property type="match status" value="2"/>
</dbReference>
<proteinExistence type="predicted"/>
<dbReference type="InterPro" id="IPR028082">
    <property type="entry name" value="Peripla_BP_I"/>
</dbReference>
<dbReference type="Pfam" id="PF13458">
    <property type="entry name" value="Peripla_BP_6"/>
    <property type="match status" value="1"/>
</dbReference>
<name>A0A7G9Z9H2_9EURY</name>
<organism evidence="3">
    <name type="scientific">Candidatus Methanophaga sp. ANME-1 ERB7</name>
    <dbReference type="NCBI Taxonomy" id="2759913"/>
    <lineage>
        <taxon>Archaea</taxon>
        <taxon>Methanobacteriati</taxon>
        <taxon>Methanobacteriota</taxon>
        <taxon>Stenosarchaea group</taxon>
        <taxon>Methanomicrobia</taxon>
        <taxon>Candidatus Methanophagales</taxon>
        <taxon>Candidatus Methanophagaceae</taxon>
        <taxon>Candidatus Methanophaga</taxon>
    </lineage>
</organism>
<dbReference type="InterPro" id="IPR028081">
    <property type="entry name" value="Leu-bd"/>
</dbReference>
<sequence>MLYTLLLVPWATTGTDVKNGILLAVDIINNEYKIDLPLARTKGIDSLDGAKIEVVFGDSQGSPSTGKSEAERIIEKEKVVALIGCYQSSVTAEASQIAEDKGIPFLAPESSAPILTQRGFSWFFRTTPNDETFVQNFYQFLQDIQEEKGIKIEKLGIVYENSLWGPEFSKYAEQYAKGYGYQVVENISYDSETTNVTNEVQRLKNANPDVVMQASYINDAIFYMQTYKDLNFSPDAILADNAGFIEPEFLQTLGDDGNYILTRATWSKDLAEAKPLVGTANLMFRERYETNMTGNSARAFTGMLVLADAINRAGSTDSEAIREALLETNVPGDKLIMPWDGIRFDHETHQNILGKGIICQIIDQEYYTVWPWNLATKELIWPMP</sequence>
<dbReference type="AlphaFoldDB" id="A0A7G9Z9H2"/>